<comment type="caution">
    <text evidence="2">The sequence shown here is derived from an EMBL/GenBank/DDBJ whole genome shotgun (WGS) entry which is preliminary data.</text>
</comment>
<dbReference type="Pfam" id="PF14322">
    <property type="entry name" value="SusD-like_3"/>
    <property type="match status" value="1"/>
</dbReference>
<keyword evidence="3" id="KW-1185">Reference proteome</keyword>
<protein>
    <submittedName>
        <fullName evidence="2">Putative outer membrane starch-binding protein</fullName>
    </submittedName>
</protein>
<organism evidence="2 3">
    <name type="scientific">Cecembia rubra</name>
    <dbReference type="NCBI Taxonomy" id="1485585"/>
    <lineage>
        <taxon>Bacteria</taxon>
        <taxon>Pseudomonadati</taxon>
        <taxon>Bacteroidota</taxon>
        <taxon>Cytophagia</taxon>
        <taxon>Cytophagales</taxon>
        <taxon>Cyclobacteriaceae</taxon>
        <taxon>Cecembia</taxon>
    </lineage>
</organism>
<proteinExistence type="predicted"/>
<name>A0A2P8DYF3_9BACT</name>
<dbReference type="Gene3D" id="1.25.40.390">
    <property type="match status" value="1"/>
</dbReference>
<feature type="domain" description="SusD-like N-terminal" evidence="1">
    <location>
        <begin position="21"/>
        <end position="225"/>
    </location>
</feature>
<evidence type="ECO:0000313" key="2">
    <source>
        <dbReference type="EMBL" id="PSL02259.1"/>
    </source>
</evidence>
<dbReference type="SUPFAM" id="SSF48452">
    <property type="entry name" value="TPR-like"/>
    <property type="match status" value="1"/>
</dbReference>
<dbReference type="Proteomes" id="UP000240708">
    <property type="component" value="Unassembled WGS sequence"/>
</dbReference>
<dbReference type="AlphaFoldDB" id="A0A2P8DYF3"/>
<dbReference type="RefSeq" id="WP_106568288.1">
    <property type="nucleotide sequence ID" value="NZ_PYGF01000010.1"/>
</dbReference>
<evidence type="ECO:0000313" key="3">
    <source>
        <dbReference type="Proteomes" id="UP000240708"/>
    </source>
</evidence>
<reference evidence="2 3" key="1">
    <citation type="submission" date="2018-03" db="EMBL/GenBank/DDBJ databases">
        <title>Genomic Encyclopedia of Archaeal and Bacterial Type Strains, Phase II (KMG-II): from individual species to whole genera.</title>
        <authorList>
            <person name="Goeker M."/>
        </authorList>
    </citation>
    <scope>NUCLEOTIDE SEQUENCE [LARGE SCALE GENOMIC DNA]</scope>
    <source>
        <strain evidence="2 3">DSM 28057</strain>
    </source>
</reference>
<dbReference type="InterPro" id="IPR033985">
    <property type="entry name" value="SusD-like_N"/>
</dbReference>
<sequence length="458" mass="52136">MKKYSISILLPLLVLMGCEGFLDERPSKKIIVPSTLDDLRSILDNTSDFNRGINFGIILSDDMVSTDQGVLGFGNDWEREAYKWSNDLNDANGNMSAWNFPYLTIFRCNLILEIGKKLSPDNVRQIQELNEIIGSAHFHRAKSYYYLLEFYSLPLRNVDLQNIEGVPVKTDTDVNVLAGRSVASEVFDLIFEDLEKAVSLLPDWNNNPIRPSKASTYGLLSKINLVLGHYEEALENAEMALSLKSDLMDYDEIASQTVLPLPFNRFPFASLNKEIIYFEEMGTNSFVTSPLSFVSPDLISSYAENDLRKDLYFSKSSTSENYLFQGHYTGNFQPFSGIAVDEIMLIRSECLARLNRLDEAAHALNTLLEKRYRKNTFQSLAFDNANLALQEILRHRRKSLVRRGFCRWSDLKRFLGETWWNGPLGRTFEGNEFSPGTDPGAYQLILPIAEVQANPFID</sequence>
<dbReference type="InterPro" id="IPR011990">
    <property type="entry name" value="TPR-like_helical_dom_sf"/>
</dbReference>
<dbReference type="OrthoDB" id="653598at2"/>
<gene>
    <name evidence="2" type="ORF">CLV48_11042</name>
</gene>
<dbReference type="EMBL" id="PYGF01000010">
    <property type="protein sequence ID" value="PSL02259.1"/>
    <property type="molecule type" value="Genomic_DNA"/>
</dbReference>
<accession>A0A2P8DYF3</accession>
<evidence type="ECO:0000259" key="1">
    <source>
        <dbReference type="Pfam" id="PF14322"/>
    </source>
</evidence>
<dbReference type="PROSITE" id="PS51257">
    <property type="entry name" value="PROKAR_LIPOPROTEIN"/>
    <property type="match status" value="1"/>
</dbReference>